<gene>
    <name evidence="2" type="ORF">CC77DRAFT_549028</name>
</gene>
<dbReference type="Proteomes" id="UP000077248">
    <property type="component" value="Unassembled WGS sequence"/>
</dbReference>
<proteinExistence type="predicted"/>
<dbReference type="AlphaFoldDB" id="A0A177D4L7"/>
<evidence type="ECO:0000256" key="1">
    <source>
        <dbReference type="SAM" id="SignalP"/>
    </source>
</evidence>
<sequence>MCFSQLTLFALILAHHNPTIYSLPTTTILLDQNTARTPPNPLQHSHNTFPRLTSTLTSPYVHILTSTSLQSARSSISGAIPLQPFTTPFQPQTCFQISGYGRSLC</sequence>
<feature type="signal peptide" evidence="1">
    <location>
        <begin position="1"/>
        <end position="22"/>
    </location>
</feature>
<dbReference type="EMBL" id="KV441498">
    <property type="protein sequence ID" value="OAG14643.1"/>
    <property type="molecule type" value="Genomic_DNA"/>
</dbReference>
<keyword evidence="1" id="KW-0732">Signal</keyword>
<dbReference type="RefSeq" id="XP_018380064.1">
    <property type="nucleotide sequence ID" value="XM_018532144.1"/>
</dbReference>
<dbReference type="GeneID" id="29117738"/>
<accession>A0A177D4L7</accession>
<dbReference type="VEuPathDB" id="FungiDB:CC77DRAFT_549028"/>
<keyword evidence="3" id="KW-1185">Reference proteome</keyword>
<reference evidence="2 3" key="1">
    <citation type="submission" date="2016-05" db="EMBL/GenBank/DDBJ databases">
        <title>Comparative analysis of secretome profiles of manganese(II)-oxidizing ascomycete fungi.</title>
        <authorList>
            <consortium name="DOE Joint Genome Institute"/>
            <person name="Zeiner C.A."/>
            <person name="Purvine S.O."/>
            <person name="Zink E.M."/>
            <person name="Wu S."/>
            <person name="Pasa-Tolic L."/>
            <person name="Chaput D.L."/>
            <person name="Haridas S."/>
            <person name="Grigoriev I.V."/>
            <person name="Santelli C.M."/>
            <person name="Hansel C.M."/>
        </authorList>
    </citation>
    <scope>NUCLEOTIDE SEQUENCE [LARGE SCALE GENOMIC DNA]</scope>
    <source>
        <strain evidence="2 3">SRC1lrK2f</strain>
    </source>
</reference>
<protein>
    <submittedName>
        <fullName evidence="2">Uncharacterized protein</fullName>
    </submittedName>
</protein>
<evidence type="ECO:0000313" key="2">
    <source>
        <dbReference type="EMBL" id="OAG14643.1"/>
    </source>
</evidence>
<evidence type="ECO:0000313" key="3">
    <source>
        <dbReference type="Proteomes" id="UP000077248"/>
    </source>
</evidence>
<feature type="chain" id="PRO_5008058991" evidence="1">
    <location>
        <begin position="23"/>
        <end position="105"/>
    </location>
</feature>
<organism evidence="2 3">
    <name type="scientific">Alternaria alternata</name>
    <name type="common">Alternaria rot fungus</name>
    <name type="synonym">Torula alternata</name>
    <dbReference type="NCBI Taxonomy" id="5599"/>
    <lineage>
        <taxon>Eukaryota</taxon>
        <taxon>Fungi</taxon>
        <taxon>Dikarya</taxon>
        <taxon>Ascomycota</taxon>
        <taxon>Pezizomycotina</taxon>
        <taxon>Dothideomycetes</taxon>
        <taxon>Pleosporomycetidae</taxon>
        <taxon>Pleosporales</taxon>
        <taxon>Pleosporineae</taxon>
        <taxon>Pleosporaceae</taxon>
        <taxon>Alternaria</taxon>
        <taxon>Alternaria sect. Alternaria</taxon>
        <taxon>Alternaria alternata complex</taxon>
    </lineage>
</organism>
<dbReference type="KEGG" id="aalt:CC77DRAFT_549028"/>
<name>A0A177D4L7_ALTAL</name>